<dbReference type="PROSITE" id="PS50011">
    <property type="entry name" value="PROTEIN_KINASE_DOM"/>
    <property type="match status" value="1"/>
</dbReference>
<name>A0A6A4KKC5_9ERIC</name>
<dbReference type="InterPro" id="IPR019557">
    <property type="entry name" value="AminoTfrase-like_pln_mobile"/>
</dbReference>
<dbReference type="InterPro" id="IPR044824">
    <property type="entry name" value="MAIN-like"/>
</dbReference>
<dbReference type="PROSITE" id="PS00108">
    <property type="entry name" value="PROTEIN_KINASE_ST"/>
    <property type="match status" value="1"/>
</dbReference>
<evidence type="ECO:0000259" key="7">
    <source>
        <dbReference type="PROSITE" id="PS50011"/>
    </source>
</evidence>
<dbReference type="InterPro" id="IPR017441">
    <property type="entry name" value="Protein_kinase_ATP_BS"/>
</dbReference>
<keyword evidence="2 5" id="KW-0547">Nucleotide-binding</keyword>
<dbReference type="SUPFAM" id="SSF56112">
    <property type="entry name" value="Protein kinase-like (PK-like)"/>
    <property type="match status" value="1"/>
</dbReference>
<dbReference type="PROSITE" id="PS00107">
    <property type="entry name" value="PROTEIN_KINASE_ATP"/>
    <property type="match status" value="1"/>
</dbReference>
<feature type="region of interest" description="Disordered" evidence="6">
    <location>
        <begin position="688"/>
        <end position="822"/>
    </location>
</feature>
<feature type="domain" description="Protein kinase" evidence="7">
    <location>
        <begin position="101"/>
        <end position="394"/>
    </location>
</feature>
<evidence type="ECO:0000256" key="1">
    <source>
        <dbReference type="ARBA" id="ARBA00022679"/>
    </source>
</evidence>
<feature type="non-terminal residue" evidence="8">
    <location>
        <position position="1"/>
    </location>
</feature>
<dbReference type="GO" id="GO:0004672">
    <property type="term" value="F:protein kinase activity"/>
    <property type="evidence" value="ECO:0007669"/>
    <property type="project" value="InterPro"/>
</dbReference>
<evidence type="ECO:0000256" key="5">
    <source>
        <dbReference type="PROSITE-ProRule" id="PRU10141"/>
    </source>
</evidence>
<dbReference type="InterPro" id="IPR000719">
    <property type="entry name" value="Prot_kinase_dom"/>
</dbReference>
<dbReference type="EMBL" id="QEFC01003781">
    <property type="protein sequence ID" value="KAE9446280.1"/>
    <property type="molecule type" value="Genomic_DNA"/>
</dbReference>
<dbReference type="OrthoDB" id="10385576at2759"/>
<dbReference type="InterPro" id="IPR008271">
    <property type="entry name" value="Ser/Thr_kinase_AS"/>
</dbReference>
<evidence type="ECO:0000313" key="9">
    <source>
        <dbReference type="Proteomes" id="UP000428333"/>
    </source>
</evidence>
<keyword evidence="4 5" id="KW-0067">ATP-binding</keyword>
<reference evidence="8 9" key="1">
    <citation type="journal article" date="2019" name="Genome Biol. Evol.">
        <title>The Rhododendron genome and chromosomal organization provide insight into shared whole-genome duplications across the heath family (Ericaceae).</title>
        <authorList>
            <person name="Soza V.L."/>
            <person name="Lindsley D."/>
            <person name="Waalkes A."/>
            <person name="Ramage E."/>
            <person name="Patwardhan R.P."/>
            <person name="Burton J.N."/>
            <person name="Adey A."/>
            <person name="Kumar A."/>
            <person name="Qiu R."/>
            <person name="Shendure J."/>
            <person name="Hall B."/>
        </authorList>
    </citation>
    <scope>NUCLEOTIDE SEQUENCE [LARGE SCALE GENOMIC DNA]</scope>
    <source>
        <strain evidence="8">RSF 1966-606</strain>
    </source>
</reference>
<protein>
    <recommendedName>
        <fullName evidence="7">Protein kinase domain-containing protein</fullName>
    </recommendedName>
</protein>
<organism evidence="8 9">
    <name type="scientific">Rhododendron williamsianum</name>
    <dbReference type="NCBI Taxonomy" id="262921"/>
    <lineage>
        <taxon>Eukaryota</taxon>
        <taxon>Viridiplantae</taxon>
        <taxon>Streptophyta</taxon>
        <taxon>Embryophyta</taxon>
        <taxon>Tracheophyta</taxon>
        <taxon>Spermatophyta</taxon>
        <taxon>Magnoliopsida</taxon>
        <taxon>eudicotyledons</taxon>
        <taxon>Gunneridae</taxon>
        <taxon>Pentapetalae</taxon>
        <taxon>asterids</taxon>
        <taxon>Ericales</taxon>
        <taxon>Ericaceae</taxon>
        <taxon>Ericoideae</taxon>
        <taxon>Rhodoreae</taxon>
        <taxon>Rhododendron</taxon>
    </lineage>
</organism>
<evidence type="ECO:0000256" key="2">
    <source>
        <dbReference type="ARBA" id="ARBA00022741"/>
    </source>
</evidence>
<dbReference type="Proteomes" id="UP000428333">
    <property type="component" value="Linkage Group LG13"/>
</dbReference>
<sequence>MATAAALQEVVAVEITATAATDGDDDDGRDYREMKRLTVEAEAPIAMRTRRRRAAAALVGEGAAGREEEKVGAADHSVLWWNCIFILLYPPQVQVGGSPLYERERTLGKGGFGQVYVGCRVSDGIGDAEVRIVALKFEHSSSVGCNNGPPNEWKVYKICIEKVACIAIEAISILKEIHCRGCVFLCYLGTLDYLVSSNNCLKTTKCDRYVHGDVKPENFLLGPRGTADEKKLFLVDFGLATRWRNSATGLHVKYDQRPDVFRFGDVLGWFKRLFLAKDGGFCLGGRNSGETSFFGPEVLPEEAVLIPPSSVLHFRVEGGDIPSCFVNYEATSQAPVHWRDWVEAVLGNPNSVQILRASRALEPIRLSSELNIRKNNTNIDLMVSRWSKDTHTFMFPWGDEGPTLQDSAVLMRLSTRGAVAFEPLFGGHEVGRAIEEGLHRGGQDLPPPGTVPPAGQATEFNGKMLDFDIHLADDFGQFLSRLYAELMDGALLTSFFSEDKRVVDFRTVGVEVPASALSAFAATCSCSLPALCAEGARSVLYCPDRVARQFGYDQGASGPTPPLKSYIESICRFTRAFAEELSAGYEVVTLPENNRETFFTANNRLAWRRNLDSFINYVRGNPVVPAVFVVYHCDISLRSPKARKSGWREPISTILPPRVTCAKAKEQASSQQECPKLKWLRKVVPTRAARTPRSEEAPLSVASSDPSLNVPISQSLKLPRVAQPSPSGKPVAKDKNVIELDEGGSEGTGSDTEDSDDHGNDDHGSEEGEDNGVNIGSENRSGDDDGGKDGSDVPELGSDGENDNDNNADSDGDGGGDGSLGAYMEVHPEAKEDEEDNDVPDLIHRRRVSTEGFLTTPDINQLAPEAAIQEQSPWVVAAVTSTIDGRINVPPADDLSAHFQAHDAVLALANLNSAEVFVDIQNESLISLVTRKRATGDFGKESSLLAGGLFCNTRPRLAQAMGREWPRTTLRCGRAKAALEEARVTFAKAKSVVVAAKEVVEERRQTYERMAEEARLGERLIDMPPCDTDSFMKGIFGA</sequence>
<gene>
    <name evidence="8" type="ORF">C3L33_21820</name>
</gene>
<dbReference type="AlphaFoldDB" id="A0A6A4KKC5"/>
<dbReference type="PANTHER" id="PTHR46033">
    <property type="entry name" value="PROTEIN MAIN-LIKE 2"/>
    <property type="match status" value="1"/>
</dbReference>
<accession>A0A6A4KKC5</accession>
<feature type="compositionally biased region" description="Polar residues" evidence="6">
    <location>
        <begin position="701"/>
        <end position="716"/>
    </location>
</feature>
<proteinExistence type="predicted"/>
<keyword evidence="3" id="KW-0418">Kinase</keyword>
<feature type="compositionally biased region" description="Basic and acidic residues" evidence="6">
    <location>
        <begin position="780"/>
        <end position="791"/>
    </location>
</feature>
<evidence type="ECO:0000256" key="3">
    <source>
        <dbReference type="ARBA" id="ARBA00022777"/>
    </source>
</evidence>
<dbReference type="Pfam" id="PF10536">
    <property type="entry name" value="PMD"/>
    <property type="match status" value="1"/>
</dbReference>
<dbReference type="InterPro" id="IPR011009">
    <property type="entry name" value="Kinase-like_dom_sf"/>
</dbReference>
<evidence type="ECO:0000256" key="6">
    <source>
        <dbReference type="SAM" id="MobiDB-lite"/>
    </source>
</evidence>
<keyword evidence="9" id="KW-1185">Reference proteome</keyword>
<dbReference type="GO" id="GO:0010073">
    <property type="term" value="P:meristem maintenance"/>
    <property type="evidence" value="ECO:0007669"/>
    <property type="project" value="InterPro"/>
</dbReference>
<feature type="binding site" evidence="5">
    <location>
        <position position="136"/>
    </location>
    <ligand>
        <name>ATP</name>
        <dbReference type="ChEBI" id="CHEBI:30616"/>
    </ligand>
</feature>
<comment type="caution">
    <text evidence="8">The sequence shown here is derived from an EMBL/GenBank/DDBJ whole genome shotgun (WGS) entry which is preliminary data.</text>
</comment>
<dbReference type="Gene3D" id="1.10.510.10">
    <property type="entry name" value="Transferase(Phosphotransferase) domain 1"/>
    <property type="match status" value="1"/>
</dbReference>
<dbReference type="PANTHER" id="PTHR46033:SF80">
    <property type="entry name" value="PROTEIN MAIN-LIKE 2-LIKE"/>
    <property type="match status" value="1"/>
</dbReference>
<keyword evidence="1" id="KW-0808">Transferase</keyword>
<dbReference type="GO" id="GO:0005524">
    <property type="term" value="F:ATP binding"/>
    <property type="evidence" value="ECO:0007669"/>
    <property type="project" value="UniProtKB-UniRule"/>
</dbReference>
<feature type="compositionally biased region" description="Acidic residues" evidence="6">
    <location>
        <begin position="798"/>
        <end position="814"/>
    </location>
</feature>
<evidence type="ECO:0000256" key="4">
    <source>
        <dbReference type="ARBA" id="ARBA00022840"/>
    </source>
</evidence>
<feature type="compositionally biased region" description="Basic and acidic residues" evidence="6">
    <location>
        <begin position="757"/>
        <end position="766"/>
    </location>
</feature>
<evidence type="ECO:0000313" key="8">
    <source>
        <dbReference type="EMBL" id="KAE9446280.1"/>
    </source>
</evidence>
<dbReference type="SMART" id="SM00220">
    <property type="entry name" value="S_TKc"/>
    <property type="match status" value="1"/>
</dbReference>